<proteinExistence type="predicted"/>
<name>A0A8T0KTQ5_PHAAN</name>
<dbReference type="Proteomes" id="UP000743370">
    <property type="component" value="Unassembled WGS sequence"/>
</dbReference>
<evidence type="ECO:0000313" key="2">
    <source>
        <dbReference type="Proteomes" id="UP000743370"/>
    </source>
</evidence>
<accession>A0A8T0KTQ5</accession>
<sequence>MAAQPEEVLTVDKAFVAAKRTSFVRCTKDKPITFYLKHWANLEDLRTHGYDIMLDATVAAFTNSLSGILPFSLS</sequence>
<reference evidence="1 2" key="1">
    <citation type="submission" date="2020-05" db="EMBL/GenBank/DDBJ databases">
        <title>Vigna angularis (adzuki bean) Var. LongXiaoDou No. 4 denovo assembly.</title>
        <authorList>
            <person name="Xiang H."/>
        </authorList>
    </citation>
    <scope>NUCLEOTIDE SEQUENCE [LARGE SCALE GENOMIC DNA]</scope>
    <source>
        <tissue evidence="1">Leaf</tissue>
    </source>
</reference>
<organism evidence="1 2">
    <name type="scientific">Phaseolus angularis</name>
    <name type="common">Azuki bean</name>
    <name type="synonym">Vigna angularis</name>
    <dbReference type="NCBI Taxonomy" id="3914"/>
    <lineage>
        <taxon>Eukaryota</taxon>
        <taxon>Viridiplantae</taxon>
        <taxon>Streptophyta</taxon>
        <taxon>Embryophyta</taxon>
        <taxon>Tracheophyta</taxon>
        <taxon>Spermatophyta</taxon>
        <taxon>Magnoliopsida</taxon>
        <taxon>eudicotyledons</taxon>
        <taxon>Gunneridae</taxon>
        <taxon>Pentapetalae</taxon>
        <taxon>rosids</taxon>
        <taxon>fabids</taxon>
        <taxon>Fabales</taxon>
        <taxon>Fabaceae</taxon>
        <taxon>Papilionoideae</taxon>
        <taxon>50 kb inversion clade</taxon>
        <taxon>NPAAA clade</taxon>
        <taxon>indigoferoid/millettioid clade</taxon>
        <taxon>Phaseoleae</taxon>
        <taxon>Vigna</taxon>
    </lineage>
</organism>
<dbReference type="EMBL" id="JABFOF010000003">
    <property type="protein sequence ID" value="KAG2402629.1"/>
    <property type="molecule type" value="Genomic_DNA"/>
</dbReference>
<gene>
    <name evidence="1" type="ORF">HKW66_Vig0238260</name>
</gene>
<evidence type="ECO:0000313" key="1">
    <source>
        <dbReference type="EMBL" id="KAG2402629.1"/>
    </source>
</evidence>
<dbReference type="AlphaFoldDB" id="A0A8T0KTQ5"/>
<protein>
    <submittedName>
        <fullName evidence="1">Uncharacterized protein</fullName>
    </submittedName>
</protein>
<comment type="caution">
    <text evidence="1">The sequence shown here is derived from an EMBL/GenBank/DDBJ whole genome shotgun (WGS) entry which is preliminary data.</text>
</comment>